<feature type="region of interest" description="Disordered" evidence="1">
    <location>
        <begin position="59"/>
        <end position="127"/>
    </location>
</feature>
<evidence type="ECO:0000256" key="2">
    <source>
        <dbReference type="SAM" id="Phobius"/>
    </source>
</evidence>
<dbReference type="EMBL" id="JBIUYY010000004">
    <property type="protein sequence ID" value="MFJ2821808.1"/>
    <property type="molecule type" value="Genomic_DNA"/>
</dbReference>
<evidence type="ECO:0000256" key="1">
    <source>
        <dbReference type="SAM" id="MobiDB-lite"/>
    </source>
</evidence>
<gene>
    <name evidence="3" type="ORF">ACIO7M_11895</name>
</gene>
<comment type="caution">
    <text evidence="3">The sequence shown here is derived from an EMBL/GenBank/DDBJ whole genome shotgun (WGS) entry which is preliminary data.</text>
</comment>
<evidence type="ECO:0000313" key="4">
    <source>
        <dbReference type="Proteomes" id="UP001617351"/>
    </source>
</evidence>
<accession>A0ABW8EEY2</accession>
<dbReference type="Proteomes" id="UP001617351">
    <property type="component" value="Unassembled WGS sequence"/>
</dbReference>
<keyword evidence="2" id="KW-0812">Transmembrane</keyword>
<feature type="compositionally biased region" description="Gly residues" evidence="1">
    <location>
        <begin position="8"/>
        <end position="21"/>
    </location>
</feature>
<sequence length="278" mass="28215">MSDVLAPGGAGDDGGGSGSGSRGSRTRKAAELAAVLSATTALAALVLGLMGLLNPGDAQGGRRAAGAGGTGVAAPPAETPSAVPTGPTPGGAATPAAAGTSAAAPAPSSARPTAPPSDPPPPVPAGWHRVTAKALTLSLAVPDGWKLDTDTALQANWVSPDGRYVIGVKRDGSNGHTAQSAAIGQLAWYRKAEESRMQGLTAATHADRQGGKDAVRLELDYRWPERSTPCHRTEVFVAGADNQVYQLLVNDQEYDPRASELPQLLKTARDHLRTDTAG</sequence>
<keyword evidence="2" id="KW-0472">Membrane</keyword>
<feature type="region of interest" description="Disordered" evidence="1">
    <location>
        <begin position="1"/>
        <end position="30"/>
    </location>
</feature>
<organism evidence="3 4">
    <name type="scientific">Streptomyces toxytricini</name>
    <name type="common">Actinomyces toxytricini</name>
    <dbReference type="NCBI Taxonomy" id="67369"/>
    <lineage>
        <taxon>Bacteria</taxon>
        <taxon>Bacillati</taxon>
        <taxon>Actinomycetota</taxon>
        <taxon>Actinomycetes</taxon>
        <taxon>Kitasatosporales</taxon>
        <taxon>Streptomycetaceae</taxon>
        <taxon>Streptomyces</taxon>
    </lineage>
</organism>
<evidence type="ECO:0008006" key="5">
    <source>
        <dbReference type="Google" id="ProtNLM"/>
    </source>
</evidence>
<feature type="compositionally biased region" description="Low complexity" evidence="1">
    <location>
        <begin position="72"/>
        <end position="112"/>
    </location>
</feature>
<name>A0ABW8EEY2_STRT5</name>
<proteinExistence type="predicted"/>
<keyword evidence="4" id="KW-1185">Reference proteome</keyword>
<dbReference type="RefSeq" id="WP_402380002.1">
    <property type="nucleotide sequence ID" value="NZ_JBIUYY010000004.1"/>
</dbReference>
<reference evidence="3 4" key="1">
    <citation type="submission" date="2024-10" db="EMBL/GenBank/DDBJ databases">
        <title>The Natural Products Discovery Center: Release of the First 8490 Sequenced Strains for Exploring Actinobacteria Biosynthetic Diversity.</title>
        <authorList>
            <person name="Kalkreuter E."/>
            <person name="Kautsar S.A."/>
            <person name="Yang D."/>
            <person name="Bader C.D."/>
            <person name="Teijaro C.N."/>
            <person name="Fluegel L."/>
            <person name="Davis C.M."/>
            <person name="Simpson J.R."/>
            <person name="Lauterbach L."/>
            <person name="Steele A.D."/>
            <person name="Gui C."/>
            <person name="Meng S."/>
            <person name="Li G."/>
            <person name="Viehrig K."/>
            <person name="Ye F."/>
            <person name="Su P."/>
            <person name="Kiefer A.F."/>
            <person name="Nichols A."/>
            <person name="Cepeda A.J."/>
            <person name="Yan W."/>
            <person name="Fan B."/>
            <person name="Jiang Y."/>
            <person name="Adhikari A."/>
            <person name="Zheng C.-J."/>
            <person name="Schuster L."/>
            <person name="Cowan T.M."/>
            <person name="Smanski M.J."/>
            <person name="Chevrette M.G."/>
            <person name="De Carvalho L.P.S."/>
            <person name="Shen B."/>
        </authorList>
    </citation>
    <scope>NUCLEOTIDE SEQUENCE [LARGE SCALE GENOMIC DNA]</scope>
    <source>
        <strain evidence="3 4">NPDC087220</strain>
    </source>
</reference>
<evidence type="ECO:0000313" key="3">
    <source>
        <dbReference type="EMBL" id="MFJ2821808.1"/>
    </source>
</evidence>
<keyword evidence="2" id="KW-1133">Transmembrane helix</keyword>
<feature type="compositionally biased region" description="Pro residues" evidence="1">
    <location>
        <begin position="113"/>
        <end position="124"/>
    </location>
</feature>
<protein>
    <recommendedName>
        <fullName evidence="5">Serine/threonine protein kinase</fullName>
    </recommendedName>
</protein>
<feature type="transmembrane region" description="Helical" evidence="2">
    <location>
        <begin position="32"/>
        <end position="53"/>
    </location>
</feature>